<gene>
    <name evidence="2" type="ORF">C3H48_09210</name>
</gene>
<dbReference type="AlphaFoldDB" id="A0A431FV24"/>
<name>A0A431FV24_CAMJU</name>
<feature type="transmembrane region" description="Helical" evidence="1">
    <location>
        <begin position="6"/>
        <end position="23"/>
    </location>
</feature>
<comment type="caution">
    <text evidence="2">The sequence shown here is derived from an EMBL/GenBank/DDBJ whole genome shotgun (WGS) entry which is preliminary data.</text>
</comment>
<reference evidence="2 3" key="1">
    <citation type="journal article" date="2019" name="Appl. Environ. Microbiol.">
        <title>Population genetics and characterization of Campylobacter jejuni isolates in western jackdaws and game birds in Finland.</title>
        <authorList>
            <person name="Kovanen S."/>
            <person name="Rossi M."/>
            <person name="Pohja-Mykra M."/>
            <person name="Nieminen T."/>
            <person name="Raunio-Saarnisto M."/>
            <person name="Sauvala M."/>
            <person name="Fredriksson-Ahomaa M."/>
            <person name="Hanninen M.L."/>
            <person name="Kivisto R."/>
        </authorList>
    </citation>
    <scope>NUCLEOTIDE SEQUENCE [LARGE SCALE GENOMIC DNA]</scope>
    <source>
        <strain evidence="2 3">CB304</strain>
    </source>
</reference>
<sequence length="27" mass="3026">MFNTTRIISALVMIGAIIIIALIDQFF</sequence>
<dbReference type="EMBL" id="PRCE01000135">
    <property type="protein sequence ID" value="RTJ97432.1"/>
    <property type="molecule type" value="Genomic_DNA"/>
</dbReference>
<evidence type="ECO:0000256" key="1">
    <source>
        <dbReference type="SAM" id="Phobius"/>
    </source>
</evidence>
<keyword evidence="1" id="KW-0812">Transmembrane</keyword>
<accession>A0A431FV24</accession>
<feature type="non-terminal residue" evidence="2">
    <location>
        <position position="27"/>
    </location>
</feature>
<keyword evidence="2" id="KW-0808">Transferase</keyword>
<organism evidence="2 3">
    <name type="scientific">Campylobacter jejuni</name>
    <dbReference type="NCBI Taxonomy" id="197"/>
    <lineage>
        <taxon>Bacteria</taxon>
        <taxon>Pseudomonadati</taxon>
        <taxon>Campylobacterota</taxon>
        <taxon>Epsilonproteobacteria</taxon>
        <taxon>Campylobacterales</taxon>
        <taxon>Campylobacteraceae</taxon>
        <taxon>Campylobacter</taxon>
    </lineage>
</organism>
<keyword evidence="1" id="KW-1133">Transmembrane helix</keyword>
<protein>
    <submittedName>
        <fullName evidence="2">Phosphatidate cytidylyltransferase</fullName>
    </submittedName>
</protein>
<evidence type="ECO:0000313" key="2">
    <source>
        <dbReference type="EMBL" id="RTJ97432.1"/>
    </source>
</evidence>
<dbReference type="Proteomes" id="UP000286791">
    <property type="component" value="Unassembled WGS sequence"/>
</dbReference>
<keyword evidence="1" id="KW-0472">Membrane</keyword>
<dbReference type="GO" id="GO:0016779">
    <property type="term" value="F:nucleotidyltransferase activity"/>
    <property type="evidence" value="ECO:0007669"/>
    <property type="project" value="UniProtKB-KW"/>
</dbReference>
<proteinExistence type="predicted"/>
<keyword evidence="2" id="KW-0548">Nucleotidyltransferase</keyword>
<evidence type="ECO:0000313" key="3">
    <source>
        <dbReference type="Proteomes" id="UP000286791"/>
    </source>
</evidence>